<dbReference type="InterPro" id="IPR002104">
    <property type="entry name" value="Integrase_catalytic"/>
</dbReference>
<dbReference type="InterPro" id="IPR004107">
    <property type="entry name" value="Integrase_SAM-like_N"/>
</dbReference>
<dbReference type="InterPro" id="IPR013762">
    <property type="entry name" value="Integrase-like_cat_sf"/>
</dbReference>
<dbReference type="GO" id="GO:0003677">
    <property type="term" value="F:DNA binding"/>
    <property type="evidence" value="ECO:0007669"/>
    <property type="project" value="UniProtKB-UniRule"/>
</dbReference>
<evidence type="ECO:0000259" key="7">
    <source>
        <dbReference type="PROSITE" id="PS51898"/>
    </source>
</evidence>
<dbReference type="AlphaFoldDB" id="A0AB39Y555"/>
<dbReference type="PROSITE" id="PS51900">
    <property type="entry name" value="CB"/>
    <property type="match status" value="1"/>
</dbReference>
<organism evidence="9">
    <name type="scientific">Streptomyces sp. R33</name>
    <dbReference type="NCBI Taxonomy" id="3238629"/>
    <lineage>
        <taxon>Bacteria</taxon>
        <taxon>Bacillati</taxon>
        <taxon>Actinomycetota</taxon>
        <taxon>Actinomycetes</taxon>
        <taxon>Kitasatosporales</taxon>
        <taxon>Streptomycetaceae</taxon>
        <taxon>Streptomyces</taxon>
    </lineage>
</organism>
<sequence>MASVYDRWHLSRPRKEAEPCAEHSSKTRTLVASKDHGKGKRWQVRWRDAAGEQQKENFAKRSQADTRAATIEADLARGLYVDPAAGKEGFQSVGERWRTGAVHRDSTAERVDRALRLHVYPLLGNKPIVSIRPSEIQSWIKNRSQVLAPSTLKVTYAYVVTIFHTAVRDRIIAINPCDGVRVPDVRRPEIVPLHPAAVKALVAAVPDWYQALNLLAAGAGPRQGEVFGLEVEHIDFLRREMKICQQLVGPDKGEPYLGPPKTHESYRTVPLARAVVDSLAAHLARFPAREVEIWDRTDPRKPHLRKAKLLFVNEQREAIRRGAWSHVWDVACRNANAALARQYETAHAAWVAAGRPEGEEPSPVQLPDGTTMHDLRHFYASLLIKHRESVKTVQRRLGHSKPSITLDIYTHLWPDEEDTTRAAVEAVLGDVPALCPPAKAL</sequence>
<gene>
    <name evidence="9" type="ORF">AB5J51_17585</name>
</gene>
<proteinExistence type="inferred from homology"/>
<dbReference type="RefSeq" id="WP_369778034.1">
    <property type="nucleotide sequence ID" value="NZ_CP165727.1"/>
</dbReference>
<dbReference type="InterPro" id="IPR010998">
    <property type="entry name" value="Integrase_recombinase_N"/>
</dbReference>
<dbReference type="Gene3D" id="1.10.443.10">
    <property type="entry name" value="Intergrase catalytic core"/>
    <property type="match status" value="1"/>
</dbReference>
<dbReference type="InterPro" id="IPR044068">
    <property type="entry name" value="CB"/>
</dbReference>
<evidence type="ECO:0000256" key="2">
    <source>
        <dbReference type="ARBA" id="ARBA00022908"/>
    </source>
</evidence>
<dbReference type="InterPro" id="IPR050090">
    <property type="entry name" value="Tyrosine_recombinase_XerCD"/>
</dbReference>
<keyword evidence="2" id="KW-0229">DNA integration</keyword>
<feature type="domain" description="Core-binding (CB)" evidence="8">
    <location>
        <begin position="88"/>
        <end position="167"/>
    </location>
</feature>
<dbReference type="Pfam" id="PF00589">
    <property type="entry name" value="Phage_integrase"/>
    <property type="match status" value="1"/>
</dbReference>
<accession>A0AB39Y555</accession>
<dbReference type="EMBL" id="CP165727">
    <property type="protein sequence ID" value="XDV64616.1"/>
    <property type="molecule type" value="Genomic_DNA"/>
</dbReference>
<evidence type="ECO:0000256" key="3">
    <source>
        <dbReference type="ARBA" id="ARBA00023125"/>
    </source>
</evidence>
<dbReference type="PANTHER" id="PTHR30349:SF64">
    <property type="entry name" value="PROPHAGE INTEGRASE INTD-RELATED"/>
    <property type="match status" value="1"/>
</dbReference>
<protein>
    <submittedName>
        <fullName evidence="9">Tyrosine-type recombinase/integrase</fullName>
    </submittedName>
</protein>
<evidence type="ECO:0000313" key="9">
    <source>
        <dbReference type="EMBL" id="XDV64616.1"/>
    </source>
</evidence>
<reference evidence="9" key="1">
    <citation type="submission" date="2024-08" db="EMBL/GenBank/DDBJ databases">
        <authorList>
            <person name="Yu S.T."/>
        </authorList>
    </citation>
    <scope>NUCLEOTIDE SEQUENCE</scope>
    <source>
        <strain evidence="9">R33</strain>
    </source>
</reference>
<dbReference type="Gene3D" id="1.10.150.130">
    <property type="match status" value="1"/>
</dbReference>
<evidence type="ECO:0000256" key="4">
    <source>
        <dbReference type="ARBA" id="ARBA00023172"/>
    </source>
</evidence>
<evidence type="ECO:0000256" key="6">
    <source>
        <dbReference type="SAM" id="MobiDB-lite"/>
    </source>
</evidence>
<evidence type="ECO:0000256" key="1">
    <source>
        <dbReference type="ARBA" id="ARBA00008857"/>
    </source>
</evidence>
<dbReference type="SUPFAM" id="SSF56349">
    <property type="entry name" value="DNA breaking-rejoining enzymes"/>
    <property type="match status" value="1"/>
</dbReference>
<dbReference type="GO" id="GO:0006310">
    <property type="term" value="P:DNA recombination"/>
    <property type="evidence" value="ECO:0007669"/>
    <property type="project" value="UniProtKB-KW"/>
</dbReference>
<evidence type="ECO:0000256" key="5">
    <source>
        <dbReference type="PROSITE-ProRule" id="PRU01248"/>
    </source>
</evidence>
<name>A0AB39Y555_9ACTN</name>
<comment type="similarity">
    <text evidence="1">Belongs to the 'phage' integrase family.</text>
</comment>
<dbReference type="GO" id="GO:0015074">
    <property type="term" value="P:DNA integration"/>
    <property type="evidence" value="ECO:0007669"/>
    <property type="project" value="UniProtKB-KW"/>
</dbReference>
<dbReference type="CDD" id="cd01189">
    <property type="entry name" value="INT_ICEBs1_C_like"/>
    <property type="match status" value="1"/>
</dbReference>
<feature type="domain" description="Tyr recombinase" evidence="7">
    <location>
        <begin position="186"/>
        <end position="424"/>
    </location>
</feature>
<dbReference type="PROSITE" id="PS51898">
    <property type="entry name" value="TYR_RECOMBINASE"/>
    <property type="match status" value="1"/>
</dbReference>
<dbReference type="InterPro" id="IPR011010">
    <property type="entry name" value="DNA_brk_join_enz"/>
</dbReference>
<evidence type="ECO:0000259" key="8">
    <source>
        <dbReference type="PROSITE" id="PS51900"/>
    </source>
</evidence>
<dbReference type="Pfam" id="PF14659">
    <property type="entry name" value="Phage_int_SAM_3"/>
    <property type="match status" value="1"/>
</dbReference>
<keyword evidence="3 5" id="KW-0238">DNA-binding</keyword>
<feature type="compositionally biased region" description="Basic and acidic residues" evidence="6">
    <location>
        <begin position="1"/>
        <end position="25"/>
    </location>
</feature>
<keyword evidence="4" id="KW-0233">DNA recombination</keyword>
<dbReference type="PANTHER" id="PTHR30349">
    <property type="entry name" value="PHAGE INTEGRASE-RELATED"/>
    <property type="match status" value="1"/>
</dbReference>
<feature type="region of interest" description="Disordered" evidence="6">
    <location>
        <begin position="1"/>
        <end position="42"/>
    </location>
</feature>